<proteinExistence type="predicted"/>
<protein>
    <submittedName>
        <fullName evidence="2">Uncharacterized protein</fullName>
    </submittedName>
</protein>
<reference evidence="2 3" key="1">
    <citation type="journal article" date="2019" name="Int. J. Syst. Evol. Microbiol.">
        <title>The Global Catalogue of Microorganisms (GCM) 10K type strain sequencing project: providing services to taxonomists for standard genome sequencing and annotation.</title>
        <authorList>
            <consortium name="The Broad Institute Genomics Platform"/>
            <consortium name="The Broad Institute Genome Sequencing Center for Infectious Disease"/>
            <person name="Wu L."/>
            <person name="Ma J."/>
        </authorList>
    </citation>
    <scope>NUCLEOTIDE SEQUENCE [LARGE SCALE GENOMIC DNA]</scope>
    <source>
        <strain evidence="2 3">JCM 11896</strain>
    </source>
</reference>
<gene>
    <name evidence="2" type="ORF">GCM10009613_44380</name>
</gene>
<evidence type="ECO:0000313" key="3">
    <source>
        <dbReference type="Proteomes" id="UP001501414"/>
    </source>
</evidence>
<accession>A0ABN1Y182</accession>
<sequence length="127" mass="14260">MTKEMWRADYQDSIGAGARTAIFRMNATIGEDGGRNSSGRPLWVRIQDTADARDLGKKLLDWADSRDLLLARLPASHCSACDRDVWLDEGLWRDAFGNDVCRQGDGYTPHRLPPGAPKETAKRPRLY</sequence>
<comment type="caution">
    <text evidence="2">The sequence shown here is derived from an EMBL/GenBank/DDBJ whole genome shotgun (WGS) entry which is preliminary data.</text>
</comment>
<keyword evidence="3" id="KW-1185">Reference proteome</keyword>
<organism evidence="2 3">
    <name type="scientific">Pseudonocardia kongjuensis</name>
    <dbReference type="NCBI Taxonomy" id="102227"/>
    <lineage>
        <taxon>Bacteria</taxon>
        <taxon>Bacillati</taxon>
        <taxon>Actinomycetota</taxon>
        <taxon>Actinomycetes</taxon>
        <taxon>Pseudonocardiales</taxon>
        <taxon>Pseudonocardiaceae</taxon>
        <taxon>Pseudonocardia</taxon>
    </lineage>
</organism>
<dbReference type="Proteomes" id="UP001501414">
    <property type="component" value="Unassembled WGS sequence"/>
</dbReference>
<name>A0ABN1Y182_9PSEU</name>
<evidence type="ECO:0000256" key="1">
    <source>
        <dbReference type="SAM" id="MobiDB-lite"/>
    </source>
</evidence>
<dbReference type="EMBL" id="BAAAJK010000027">
    <property type="protein sequence ID" value="GAA1395136.1"/>
    <property type="molecule type" value="Genomic_DNA"/>
</dbReference>
<feature type="region of interest" description="Disordered" evidence="1">
    <location>
        <begin position="104"/>
        <end position="127"/>
    </location>
</feature>
<evidence type="ECO:0000313" key="2">
    <source>
        <dbReference type="EMBL" id="GAA1395136.1"/>
    </source>
</evidence>